<evidence type="ECO:0000256" key="3">
    <source>
        <dbReference type="ARBA" id="ARBA00022664"/>
    </source>
</evidence>
<name>A0A0D0UPP6_CRYGA</name>
<dbReference type="HOGENOM" id="CLU_1992535_0_0_1"/>
<comment type="similarity">
    <text evidence="2 10">Belongs to the snRNP Sm proteins family.</text>
</comment>
<dbReference type="InterPro" id="IPR047575">
    <property type="entry name" value="Sm"/>
</dbReference>
<feature type="domain" description="Sm" evidence="11">
    <location>
        <begin position="6"/>
        <end position="81"/>
    </location>
</feature>
<dbReference type="GO" id="GO:1990726">
    <property type="term" value="C:Lsm1-7-Pat1 complex"/>
    <property type="evidence" value="ECO:0007669"/>
    <property type="project" value="TreeGrafter"/>
</dbReference>
<keyword evidence="9 10" id="KW-0687">Ribonucleoprotein</keyword>
<keyword evidence="6" id="KW-0007">Acetylation</keyword>
<evidence type="ECO:0000256" key="2">
    <source>
        <dbReference type="ARBA" id="ARBA00006850"/>
    </source>
</evidence>
<organism evidence="12">
    <name type="scientific">Cryptococcus bacillisporus CA1280</name>
    <dbReference type="NCBI Taxonomy" id="1296109"/>
    <lineage>
        <taxon>Eukaryota</taxon>
        <taxon>Fungi</taxon>
        <taxon>Dikarya</taxon>
        <taxon>Basidiomycota</taxon>
        <taxon>Agaricomycotina</taxon>
        <taxon>Tremellomycetes</taxon>
        <taxon>Tremellales</taxon>
        <taxon>Cryptococcaceae</taxon>
        <taxon>Cryptococcus</taxon>
        <taxon>Cryptococcus gattii species complex</taxon>
    </lineage>
</organism>
<evidence type="ECO:0000259" key="11">
    <source>
        <dbReference type="PROSITE" id="PS52002"/>
    </source>
</evidence>
<keyword evidence="5 10" id="KW-0694">RNA-binding</keyword>
<dbReference type="CDD" id="cd01732">
    <property type="entry name" value="LSm5"/>
    <property type="match status" value="1"/>
</dbReference>
<sequence>MASTILPLELVDRCIGSPIWVLMKNEREFTGTLMGFDDYVNMVLKDVKEYEVTASGITETDLGDTLLNGNNIAMSISHNGMFAPVFLGGSCLGRGDFMICVLWRRAMFSIHPSPHKYKYTKS</sequence>
<proteinExistence type="inferred from homology"/>
<dbReference type="Pfam" id="PF01423">
    <property type="entry name" value="LSM"/>
    <property type="match status" value="1"/>
</dbReference>
<evidence type="ECO:0000256" key="8">
    <source>
        <dbReference type="ARBA" id="ARBA00023242"/>
    </source>
</evidence>
<dbReference type="PANTHER" id="PTHR20971">
    <property type="entry name" value="U6 SNRNA-ASSOCIATED PROTEIN"/>
    <property type="match status" value="1"/>
</dbReference>
<dbReference type="AlphaFoldDB" id="A0A0D0UPP6"/>
<dbReference type="PANTHER" id="PTHR20971:SF0">
    <property type="entry name" value="U6 SNRNA-ASSOCIATED SM-LIKE PROTEIN LSM5"/>
    <property type="match status" value="1"/>
</dbReference>
<protein>
    <recommendedName>
        <fullName evidence="10">LSM complex subunit LSM5</fullName>
    </recommendedName>
</protein>
<dbReference type="GO" id="GO:0046540">
    <property type="term" value="C:U4/U6 x U5 tri-snRNP complex"/>
    <property type="evidence" value="ECO:0007669"/>
    <property type="project" value="TreeGrafter"/>
</dbReference>
<dbReference type="GO" id="GO:0005681">
    <property type="term" value="C:spliceosomal complex"/>
    <property type="evidence" value="ECO:0007669"/>
    <property type="project" value="UniProtKB-KW"/>
</dbReference>
<dbReference type="SMART" id="SM00651">
    <property type="entry name" value="Sm"/>
    <property type="match status" value="1"/>
</dbReference>
<dbReference type="InterPro" id="IPR033871">
    <property type="entry name" value="LSm5"/>
</dbReference>
<dbReference type="GO" id="GO:0000398">
    <property type="term" value="P:mRNA splicing, via spliceosome"/>
    <property type="evidence" value="ECO:0007669"/>
    <property type="project" value="TreeGrafter"/>
</dbReference>
<evidence type="ECO:0000256" key="4">
    <source>
        <dbReference type="ARBA" id="ARBA00022728"/>
    </source>
</evidence>
<comment type="subunit">
    <text evidence="10">LSm subunits form a heteromer with a doughnut shape.</text>
</comment>
<dbReference type="GO" id="GO:0005688">
    <property type="term" value="C:U6 snRNP"/>
    <property type="evidence" value="ECO:0007669"/>
    <property type="project" value="TreeGrafter"/>
</dbReference>
<evidence type="ECO:0000313" key="12">
    <source>
        <dbReference type="EMBL" id="KIR50078.1"/>
    </source>
</evidence>
<dbReference type="InterPro" id="IPR001163">
    <property type="entry name" value="Sm_dom_euk/arc"/>
</dbReference>
<evidence type="ECO:0000256" key="10">
    <source>
        <dbReference type="RuleBase" id="RU365055"/>
    </source>
</evidence>
<dbReference type="FunFam" id="2.30.30.100:FF:000003">
    <property type="entry name" value="U6 snRNA-associated Sm-like protein LSm5"/>
    <property type="match status" value="1"/>
</dbReference>
<evidence type="ECO:0000256" key="1">
    <source>
        <dbReference type="ARBA" id="ARBA00004123"/>
    </source>
</evidence>
<evidence type="ECO:0000256" key="9">
    <source>
        <dbReference type="ARBA" id="ARBA00023274"/>
    </source>
</evidence>
<accession>A0A0D0UPP6</accession>
<keyword evidence="8 10" id="KW-0539">Nucleus</keyword>
<dbReference type="OrthoDB" id="429711at2759"/>
<reference evidence="12" key="1">
    <citation type="submission" date="2015-01" db="EMBL/GenBank/DDBJ databases">
        <title>The Genome Sequence of Cryptococcus gattii CA1280.</title>
        <authorList>
            <consortium name="The Broad Institute Genomics Platform"/>
            <person name="Cuomo C."/>
            <person name="Litvintseva A."/>
            <person name="Chen Y."/>
            <person name="Heitman J."/>
            <person name="Sun S."/>
            <person name="Springer D."/>
            <person name="Dromer F."/>
            <person name="Young S."/>
            <person name="Zeng Q."/>
            <person name="Gargeya S."/>
            <person name="Abouelleil A."/>
            <person name="Alvarado L."/>
            <person name="Chapman S.B."/>
            <person name="Gainer-Dewar J."/>
            <person name="Goldberg J."/>
            <person name="Griggs A."/>
            <person name="Gujja S."/>
            <person name="Hansen M."/>
            <person name="Howarth C."/>
            <person name="Imamovic A."/>
            <person name="Larimer J."/>
            <person name="Murphy C."/>
            <person name="Naylor J."/>
            <person name="Pearson M."/>
            <person name="Priest M."/>
            <person name="Roberts A."/>
            <person name="Saif S."/>
            <person name="Shea T."/>
            <person name="Sykes S."/>
            <person name="Wortman J."/>
            <person name="Nusbaum C."/>
            <person name="Birren B."/>
        </authorList>
    </citation>
    <scope>NUCLEOTIDE SEQUENCE [LARGE SCALE GENOMIC DNA]</scope>
    <source>
        <strain evidence="12">CA1280</strain>
    </source>
</reference>
<evidence type="ECO:0000256" key="7">
    <source>
        <dbReference type="ARBA" id="ARBA00023187"/>
    </source>
</evidence>
<dbReference type="PROSITE" id="PS52002">
    <property type="entry name" value="SM"/>
    <property type="match status" value="1"/>
</dbReference>
<keyword evidence="3 10" id="KW-0507">mRNA processing</keyword>
<comment type="function">
    <text evidence="10">Plays a role in U6 snRNP assembly and function. Binds to the 3' end of U6 snRNA.</text>
</comment>
<dbReference type="GO" id="GO:0003723">
    <property type="term" value="F:RNA binding"/>
    <property type="evidence" value="ECO:0007669"/>
    <property type="project" value="UniProtKB-KW"/>
</dbReference>
<keyword evidence="7 10" id="KW-0508">mRNA splicing</keyword>
<dbReference type="Gene3D" id="2.30.30.100">
    <property type="match status" value="1"/>
</dbReference>
<dbReference type="EMBL" id="KN847973">
    <property type="protein sequence ID" value="KIR50078.1"/>
    <property type="molecule type" value="Genomic_DNA"/>
</dbReference>
<evidence type="ECO:0000256" key="6">
    <source>
        <dbReference type="ARBA" id="ARBA00022990"/>
    </source>
</evidence>
<comment type="subcellular location">
    <subcellularLocation>
        <location evidence="1 10">Nucleus</location>
    </subcellularLocation>
</comment>
<gene>
    <name evidence="10" type="primary">LSM5</name>
    <name evidence="12" type="ORF">I312_00009</name>
</gene>
<dbReference type="InterPro" id="IPR010920">
    <property type="entry name" value="LSM_dom_sf"/>
</dbReference>
<dbReference type="SUPFAM" id="SSF50182">
    <property type="entry name" value="Sm-like ribonucleoproteins"/>
    <property type="match status" value="1"/>
</dbReference>
<keyword evidence="4 10" id="KW-0747">Spliceosome</keyword>
<evidence type="ECO:0000256" key="5">
    <source>
        <dbReference type="ARBA" id="ARBA00022884"/>
    </source>
</evidence>